<evidence type="ECO:0000313" key="10">
    <source>
        <dbReference type="EnsemblPlants" id="Solyc12g010380.2.1"/>
    </source>
</evidence>
<dbReference type="PaxDb" id="4081-Solyc12g010380.1.1"/>
<dbReference type="SUPFAM" id="SSF57774">
    <property type="entry name" value="Microbial and mitochondrial ADK, insert 'zinc finger' domain"/>
    <property type="match status" value="1"/>
</dbReference>
<dbReference type="GO" id="GO:0009507">
    <property type="term" value="C:chloroplast"/>
    <property type="evidence" value="ECO:0007669"/>
    <property type="project" value="EnsemblPlants"/>
</dbReference>
<dbReference type="OMA" id="WGEYGAK"/>
<protein>
    <recommendedName>
        <fullName evidence="4">adenylate kinase</fullName>
        <ecNumber evidence="4">2.7.4.3</ecNumber>
    </recommendedName>
    <alternativeName>
        <fullName evidence="8">ATP:AMP phosphotransferase</fullName>
    </alternativeName>
</protein>
<keyword evidence="11" id="KW-1185">Reference proteome</keyword>
<dbReference type="GO" id="GO:0005524">
    <property type="term" value="F:ATP binding"/>
    <property type="evidence" value="ECO:0007669"/>
    <property type="project" value="InterPro"/>
</dbReference>
<keyword evidence="5" id="KW-0808">Transferase</keyword>
<dbReference type="PANTHER" id="PTHR35509">
    <property type="entry name" value="DOMAIN PROTEIN, PUTATIVE (DUF1995)-RELATED"/>
    <property type="match status" value="1"/>
</dbReference>
<dbReference type="GO" id="GO:0004017">
    <property type="term" value="F:AMP kinase activity"/>
    <property type="evidence" value="ECO:0000318"/>
    <property type="project" value="GO_Central"/>
</dbReference>
<keyword evidence="7" id="KW-0418">Kinase</keyword>
<dbReference type="HAMAP" id="MF_00235">
    <property type="entry name" value="Adenylate_kinase_Adk"/>
    <property type="match status" value="1"/>
</dbReference>
<evidence type="ECO:0000313" key="11">
    <source>
        <dbReference type="Proteomes" id="UP000004994"/>
    </source>
</evidence>
<dbReference type="InterPro" id="IPR053021">
    <property type="entry name" value="Chloroplast_ADK"/>
</dbReference>
<evidence type="ECO:0000256" key="2">
    <source>
        <dbReference type="ARBA" id="ARBA00007220"/>
    </source>
</evidence>
<name>A0A3Q7J418_SOLLC</name>
<dbReference type="EnsemblPlants" id="Solyc12g010380.2.1">
    <property type="protein sequence ID" value="Solyc12g010380.2.1"/>
    <property type="gene ID" value="Solyc12g010380.2"/>
</dbReference>
<comment type="similarity">
    <text evidence="2">Belongs to the adenylate kinase family.</text>
</comment>
<dbReference type="NCBIfam" id="TIGR01351">
    <property type="entry name" value="adk"/>
    <property type="match status" value="1"/>
</dbReference>
<evidence type="ECO:0000256" key="8">
    <source>
        <dbReference type="ARBA" id="ARBA00031517"/>
    </source>
</evidence>
<accession>A0A3Q7J418</accession>
<dbReference type="InterPro" id="IPR000850">
    <property type="entry name" value="Adenylat/UMP-CMP_kin"/>
</dbReference>
<dbReference type="PROSITE" id="PS00113">
    <property type="entry name" value="ADENYLATE_KINASE"/>
    <property type="match status" value="1"/>
</dbReference>
<feature type="domain" description="DUF1995" evidence="9">
    <location>
        <begin position="389"/>
        <end position="631"/>
    </location>
</feature>
<evidence type="ECO:0000256" key="4">
    <source>
        <dbReference type="ARBA" id="ARBA00012955"/>
    </source>
</evidence>
<comment type="catalytic activity">
    <reaction evidence="1">
        <text>AMP + ATP = 2 ADP</text>
        <dbReference type="Rhea" id="RHEA:12973"/>
        <dbReference type="ChEBI" id="CHEBI:30616"/>
        <dbReference type="ChEBI" id="CHEBI:456215"/>
        <dbReference type="ChEBI" id="CHEBI:456216"/>
        <dbReference type="EC" id="2.7.4.3"/>
    </reaction>
</comment>
<dbReference type="Pfam" id="PF00406">
    <property type="entry name" value="ADK"/>
    <property type="match status" value="1"/>
</dbReference>
<dbReference type="AlphaFoldDB" id="A0A3Q7J418"/>
<reference evidence="10" key="2">
    <citation type="submission" date="2019-01" db="UniProtKB">
        <authorList>
            <consortium name="EnsemblPlants"/>
        </authorList>
    </citation>
    <scope>IDENTIFICATION</scope>
    <source>
        <strain evidence="10">cv. Heinz 1706</strain>
    </source>
</reference>
<dbReference type="Gramene" id="Solyc12g010380.2.1">
    <property type="protein sequence ID" value="Solyc12g010380.2.1"/>
    <property type="gene ID" value="Solyc12g010380.2"/>
</dbReference>
<keyword evidence="6" id="KW-0547">Nucleotide-binding</keyword>
<dbReference type="InterPro" id="IPR006259">
    <property type="entry name" value="Adenyl_kin_sub"/>
</dbReference>
<reference evidence="10" key="1">
    <citation type="journal article" date="2012" name="Nature">
        <title>The tomato genome sequence provides insights into fleshy fruit evolution.</title>
        <authorList>
            <consortium name="Tomato Genome Consortium"/>
        </authorList>
    </citation>
    <scope>NUCLEOTIDE SEQUENCE [LARGE SCALE GENOMIC DNA]</scope>
    <source>
        <strain evidence="10">cv. Heinz 1706</strain>
    </source>
</reference>
<evidence type="ECO:0000256" key="6">
    <source>
        <dbReference type="ARBA" id="ARBA00022741"/>
    </source>
</evidence>
<dbReference type="InterPro" id="IPR036193">
    <property type="entry name" value="ADK_active_lid_dom_sf"/>
</dbReference>
<dbReference type="Pfam" id="PF09353">
    <property type="entry name" value="DUF1995"/>
    <property type="match status" value="1"/>
</dbReference>
<dbReference type="InterPro" id="IPR027417">
    <property type="entry name" value="P-loop_NTPase"/>
</dbReference>
<evidence type="ECO:0000256" key="5">
    <source>
        <dbReference type="ARBA" id="ARBA00022679"/>
    </source>
</evidence>
<organism evidence="10">
    <name type="scientific">Solanum lycopersicum</name>
    <name type="common">Tomato</name>
    <name type="synonym">Lycopersicon esculentum</name>
    <dbReference type="NCBI Taxonomy" id="4081"/>
    <lineage>
        <taxon>Eukaryota</taxon>
        <taxon>Viridiplantae</taxon>
        <taxon>Streptophyta</taxon>
        <taxon>Embryophyta</taxon>
        <taxon>Tracheophyta</taxon>
        <taxon>Spermatophyta</taxon>
        <taxon>Magnoliopsida</taxon>
        <taxon>eudicotyledons</taxon>
        <taxon>Gunneridae</taxon>
        <taxon>Pentapetalae</taxon>
        <taxon>asterids</taxon>
        <taxon>lamiids</taxon>
        <taxon>Solanales</taxon>
        <taxon>Solanaceae</taxon>
        <taxon>Solanoideae</taxon>
        <taxon>Solaneae</taxon>
        <taxon>Solanum</taxon>
        <taxon>Solanum subgen. Lycopersicon</taxon>
    </lineage>
</organism>
<dbReference type="SUPFAM" id="SSF52540">
    <property type="entry name" value="P-loop containing nucleoside triphosphate hydrolases"/>
    <property type="match status" value="1"/>
</dbReference>
<dbReference type="CDD" id="cd01428">
    <property type="entry name" value="ADK"/>
    <property type="match status" value="1"/>
</dbReference>
<dbReference type="InParanoid" id="A0A3Q7J418"/>
<dbReference type="FunCoup" id="A0A3Q7J418">
    <property type="interactions" value="1843"/>
</dbReference>
<proteinExistence type="inferred from homology"/>
<dbReference type="GO" id="GO:0005737">
    <property type="term" value="C:cytoplasm"/>
    <property type="evidence" value="ECO:0000318"/>
    <property type="project" value="GO_Central"/>
</dbReference>
<evidence type="ECO:0000256" key="7">
    <source>
        <dbReference type="ARBA" id="ARBA00022777"/>
    </source>
</evidence>
<comment type="subunit">
    <text evidence="3">Monomer.</text>
</comment>
<evidence type="ECO:0000256" key="1">
    <source>
        <dbReference type="ARBA" id="ARBA00000582"/>
    </source>
</evidence>
<evidence type="ECO:0000259" key="9">
    <source>
        <dbReference type="Pfam" id="PF09353"/>
    </source>
</evidence>
<evidence type="ECO:0000256" key="3">
    <source>
        <dbReference type="ARBA" id="ARBA00011245"/>
    </source>
</evidence>
<dbReference type="InterPro" id="IPR018962">
    <property type="entry name" value="DUF1995"/>
</dbReference>
<dbReference type="STRING" id="4081.A0A3Q7J418"/>
<dbReference type="EC" id="2.7.4.3" evidence="4"/>
<dbReference type="Gene3D" id="3.40.50.300">
    <property type="entry name" value="P-loop containing nucleotide triphosphate hydrolases"/>
    <property type="match status" value="1"/>
</dbReference>
<dbReference type="InterPro" id="IPR033690">
    <property type="entry name" value="Adenylat_kinase_CS"/>
</dbReference>
<dbReference type="Proteomes" id="UP000004994">
    <property type="component" value="Chromosome 12"/>
</dbReference>
<dbReference type="PANTHER" id="PTHR35509:SF6">
    <property type="entry name" value="ADENYLATE KINASE"/>
    <property type="match status" value="1"/>
</dbReference>
<sequence>MAMIASVTMNFPHISTHNISSNQTFSPICTNNPSNFSSSSSSSIPISSNSIRLSSSIAYSEQLIASHNVNRRTKNRKIKVISARSEPLKVMISGAPASEKDVVGWMKSLYPLQEVSGLSNGSGEISGSERFLLQYWSYATQILFSQTNGLIEQQKFVFCGFGLVHISTGDLLRAELSAGTDIGNKAKEYMNAGRLVPDEIVTAMVTTRLSKEDAKEKGWLLDGYPRTLAQAESLERLNIRPDIYIVLDVPDAILIDRCVGRRLDPLTGKIYHVTNFPPETEDIKARLITRPDDTEEKVKSRLQIYKQNAEAILPVYSDIMNKIDGNRGKDSVFAEIDSLLSRVQKEEQDARKSEESAISSTRADMASLSKDWRGIPTRLNNIPHSREIREYFYTDVLQATQRAVNDGKTRLKIEINIPELNPSMDVYRIGTLMELIRVLALSFADDGKRVKVCVQGSMGEGALAGMPLQLAGSRKILEYMDWGDYGALGNFINIGSIGGKEVEKQDDVFILVAPQNAVGNCIIDDMRAMTDAAGNRPIILVNPKLKDLPASSGIMQTMGRDKRLEYAALFEICYQFRLLYYAGTQYPIMGALRMSYPYPYELYKRVDESPGKEKYISLATFAKRPSIDEMNDAFEGKSRNQEKKAEGFWYVINYPPFYLCFE</sequence>